<evidence type="ECO:0000256" key="1">
    <source>
        <dbReference type="SAM" id="MobiDB-lite"/>
    </source>
</evidence>
<dbReference type="EMBL" id="CAJNBJ010000018">
    <property type="protein sequence ID" value="CAE6788379.1"/>
    <property type="molecule type" value="Genomic_DNA"/>
</dbReference>
<dbReference type="Proteomes" id="UP000675880">
    <property type="component" value="Unassembled WGS sequence"/>
</dbReference>
<evidence type="ECO:0000313" key="3">
    <source>
        <dbReference type="Proteomes" id="UP000675880"/>
    </source>
</evidence>
<sequence length="49" mass="5910">MDGGSLFNGENRERTTRRRYRELRRSAAPVERARACNFEQRRCRIAHQM</sequence>
<protein>
    <submittedName>
        <fullName evidence="2">Uncharacterized protein</fullName>
    </submittedName>
</protein>
<comment type="caution">
    <text evidence="2">The sequence shown here is derived from an EMBL/GenBank/DDBJ whole genome shotgun (WGS) entry which is preliminary data.</text>
</comment>
<name>A0ABN7M6W6_9BACT</name>
<accession>A0ABN7M6W6</accession>
<proteinExistence type="predicted"/>
<evidence type="ECO:0000313" key="2">
    <source>
        <dbReference type="EMBL" id="CAE6788379.1"/>
    </source>
</evidence>
<reference evidence="2 3" key="1">
    <citation type="submission" date="2021-02" db="EMBL/GenBank/DDBJ databases">
        <authorList>
            <person name="Han P."/>
        </authorList>
    </citation>
    <scope>NUCLEOTIDE SEQUENCE [LARGE SCALE GENOMIC DNA]</scope>
    <source>
        <strain evidence="2">Candidatus Nitrospira sp. ZN2</strain>
    </source>
</reference>
<keyword evidence="3" id="KW-1185">Reference proteome</keyword>
<feature type="region of interest" description="Disordered" evidence="1">
    <location>
        <begin position="1"/>
        <end position="21"/>
    </location>
</feature>
<gene>
    <name evidence="2" type="ORF">NSPZN2_50223</name>
</gene>
<organism evidence="2 3">
    <name type="scientific">Nitrospira defluvii</name>
    <dbReference type="NCBI Taxonomy" id="330214"/>
    <lineage>
        <taxon>Bacteria</taxon>
        <taxon>Pseudomonadati</taxon>
        <taxon>Nitrospirota</taxon>
        <taxon>Nitrospiria</taxon>
        <taxon>Nitrospirales</taxon>
        <taxon>Nitrospiraceae</taxon>
        <taxon>Nitrospira</taxon>
    </lineage>
</organism>